<evidence type="ECO:0000256" key="1">
    <source>
        <dbReference type="ARBA" id="ARBA00000085"/>
    </source>
</evidence>
<gene>
    <name evidence="7" type="ORF">WFZ85_14200</name>
</gene>
<comment type="catalytic activity">
    <reaction evidence="1">
        <text>ATP + protein L-histidine = ADP + protein N-phospho-L-histidine.</text>
        <dbReference type="EC" id="2.7.13.3"/>
    </reaction>
</comment>
<dbReference type="InterPro" id="IPR003661">
    <property type="entry name" value="HisK_dim/P_dom"/>
</dbReference>
<dbReference type="RefSeq" id="WP_342696958.1">
    <property type="nucleotide sequence ID" value="NZ_JBCGDO010000025.1"/>
</dbReference>
<proteinExistence type="predicted"/>
<dbReference type="CDD" id="cd00082">
    <property type="entry name" value="HisKA"/>
    <property type="match status" value="1"/>
</dbReference>
<protein>
    <recommendedName>
        <fullName evidence="2">histidine kinase</fullName>
        <ecNumber evidence="2">2.7.13.3</ecNumber>
    </recommendedName>
</protein>
<dbReference type="SMART" id="SM00387">
    <property type="entry name" value="HATPase_c"/>
    <property type="match status" value="1"/>
</dbReference>
<evidence type="ECO:0000256" key="5">
    <source>
        <dbReference type="ARBA" id="ARBA00022777"/>
    </source>
</evidence>
<dbReference type="Gene3D" id="3.30.565.10">
    <property type="entry name" value="Histidine kinase-like ATPase, C-terminal domain"/>
    <property type="match status" value="1"/>
</dbReference>
<feature type="domain" description="Histidine kinase" evidence="6">
    <location>
        <begin position="42"/>
        <end position="263"/>
    </location>
</feature>
<keyword evidence="3" id="KW-0597">Phosphoprotein</keyword>
<dbReference type="EMBL" id="JBCGDO010000025">
    <property type="protein sequence ID" value="MEM0543772.1"/>
    <property type="molecule type" value="Genomic_DNA"/>
</dbReference>
<dbReference type="InterPro" id="IPR004358">
    <property type="entry name" value="Sig_transdc_His_kin-like_C"/>
</dbReference>
<evidence type="ECO:0000256" key="4">
    <source>
        <dbReference type="ARBA" id="ARBA00022679"/>
    </source>
</evidence>
<dbReference type="GO" id="GO:0016301">
    <property type="term" value="F:kinase activity"/>
    <property type="evidence" value="ECO:0007669"/>
    <property type="project" value="UniProtKB-KW"/>
</dbReference>
<reference evidence="7 8" key="1">
    <citation type="submission" date="2024-03" db="EMBL/GenBank/DDBJ databases">
        <title>Two novel species of the genus Flavobacterium exhibiting potentially degradation of complex polysaccharides.</title>
        <authorList>
            <person name="Lian X."/>
        </authorList>
    </citation>
    <scope>NUCLEOTIDE SEQUENCE [LARGE SCALE GENOMIC DNA]</scope>
    <source>
        <strain evidence="8">j3</strain>
    </source>
</reference>
<dbReference type="SUPFAM" id="SSF55874">
    <property type="entry name" value="ATPase domain of HSP90 chaperone/DNA topoisomerase II/histidine kinase"/>
    <property type="match status" value="1"/>
</dbReference>
<keyword evidence="4" id="KW-0808">Transferase</keyword>
<dbReference type="Gene3D" id="1.10.287.130">
    <property type="match status" value="1"/>
</dbReference>
<dbReference type="InterPro" id="IPR036097">
    <property type="entry name" value="HisK_dim/P_sf"/>
</dbReference>
<dbReference type="Proteomes" id="UP001460072">
    <property type="component" value="Unassembled WGS sequence"/>
</dbReference>
<organism evidence="7 8">
    <name type="scientific">Flavobacterium aureirubrum</name>
    <dbReference type="NCBI Taxonomy" id="3133147"/>
    <lineage>
        <taxon>Bacteria</taxon>
        <taxon>Pseudomonadati</taxon>
        <taxon>Bacteroidota</taxon>
        <taxon>Flavobacteriia</taxon>
        <taxon>Flavobacteriales</taxon>
        <taxon>Flavobacteriaceae</taxon>
        <taxon>Flavobacterium</taxon>
    </lineage>
</organism>
<dbReference type="Pfam" id="PF02518">
    <property type="entry name" value="HATPase_c"/>
    <property type="match status" value="1"/>
</dbReference>
<dbReference type="SUPFAM" id="SSF47384">
    <property type="entry name" value="Homodimeric domain of signal transducing histidine kinase"/>
    <property type="match status" value="1"/>
</dbReference>
<name>A0ABU9NAM8_9FLAO</name>
<comment type="caution">
    <text evidence="7">The sequence shown here is derived from an EMBL/GenBank/DDBJ whole genome shotgun (WGS) entry which is preliminary data.</text>
</comment>
<evidence type="ECO:0000256" key="3">
    <source>
        <dbReference type="ARBA" id="ARBA00022553"/>
    </source>
</evidence>
<keyword evidence="5 7" id="KW-0418">Kinase</keyword>
<dbReference type="Pfam" id="PF00512">
    <property type="entry name" value="HisKA"/>
    <property type="match status" value="1"/>
</dbReference>
<dbReference type="EC" id="2.7.13.3" evidence="2"/>
<dbReference type="PROSITE" id="PS50109">
    <property type="entry name" value="HIS_KIN"/>
    <property type="match status" value="1"/>
</dbReference>
<evidence type="ECO:0000313" key="8">
    <source>
        <dbReference type="Proteomes" id="UP001460072"/>
    </source>
</evidence>
<dbReference type="PANTHER" id="PTHR43047">
    <property type="entry name" value="TWO-COMPONENT HISTIDINE PROTEIN KINASE"/>
    <property type="match status" value="1"/>
</dbReference>
<dbReference type="PRINTS" id="PR00344">
    <property type="entry name" value="BCTRLSENSOR"/>
</dbReference>
<dbReference type="InterPro" id="IPR003594">
    <property type="entry name" value="HATPase_dom"/>
</dbReference>
<dbReference type="InterPro" id="IPR036890">
    <property type="entry name" value="HATPase_C_sf"/>
</dbReference>
<dbReference type="SMART" id="SM00388">
    <property type="entry name" value="HisKA"/>
    <property type="match status" value="1"/>
</dbReference>
<sequence>MLIISFILFNFTRLAFDYEKKITLSHERIRQSLNFKNRITGMISHEIRSPLSIISMYSKKSSATVNDIQLKETFKSIEFTTNSLLLLSNQILEYSRDENHKLSLKLKSTNLKEEINQILTSLASLLQTKGNTLVISSHIETNELVFTDVAKIHQLFYNLIGNANKFTENGKINVDVNLETISDFEKNFKVIISDNGIGINKNDLENIFESYYQGVVSDNVTDLGVGLGLNICKEIIELFDGEIHIESEPNKGTKVTFNLILTQE</sequence>
<evidence type="ECO:0000259" key="6">
    <source>
        <dbReference type="PROSITE" id="PS50109"/>
    </source>
</evidence>
<keyword evidence="8" id="KW-1185">Reference proteome</keyword>
<evidence type="ECO:0000256" key="2">
    <source>
        <dbReference type="ARBA" id="ARBA00012438"/>
    </source>
</evidence>
<dbReference type="PANTHER" id="PTHR43047:SF72">
    <property type="entry name" value="OSMOSENSING HISTIDINE PROTEIN KINASE SLN1"/>
    <property type="match status" value="1"/>
</dbReference>
<dbReference type="InterPro" id="IPR005467">
    <property type="entry name" value="His_kinase_dom"/>
</dbReference>
<evidence type="ECO:0000313" key="7">
    <source>
        <dbReference type="EMBL" id="MEM0543772.1"/>
    </source>
</evidence>
<accession>A0ABU9NAM8</accession>